<dbReference type="GO" id="GO:0003964">
    <property type="term" value="F:RNA-directed DNA polymerase activity"/>
    <property type="evidence" value="ECO:0007669"/>
    <property type="project" value="UniProtKB-KW"/>
</dbReference>
<keyword evidence="6" id="KW-0695">RNA-directed DNA polymerase</keyword>
<evidence type="ECO:0000313" key="9">
    <source>
        <dbReference type="Proteomes" id="UP001634394"/>
    </source>
</evidence>
<feature type="domain" description="Reverse transcriptase RNase H-like" evidence="7">
    <location>
        <begin position="26"/>
        <end position="84"/>
    </location>
</feature>
<proteinExistence type="predicted"/>
<evidence type="ECO:0000259" key="7">
    <source>
        <dbReference type="Pfam" id="PF17917"/>
    </source>
</evidence>
<dbReference type="PANTHER" id="PTHR37984:SF5">
    <property type="entry name" value="PROTEIN NYNRIN-LIKE"/>
    <property type="match status" value="1"/>
</dbReference>
<evidence type="ECO:0000256" key="4">
    <source>
        <dbReference type="ARBA" id="ARBA00022759"/>
    </source>
</evidence>
<sequence length="107" mass="12223">MCFEFDGGGLIKPNDAKVRAMADFPFPTIKKECLAIVWAVETLHYYLCGASFSVETDHNPLTWLSQNKGKNQRLLRWYLCLQPYEFTIKHRRGVKNTNADGLSRAGI</sequence>
<protein>
    <recommendedName>
        <fullName evidence="7">Reverse transcriptase RNase H-like domain-containing protein</fullName>
    </recommendedName>
</protein>
<dbReference type="GO" id="GO:0016787">
    <property type="term" value="F:hydrolase activity"/>
    <property type="evidence" value="ECO:0007669"/>
    <property type="project" value="UniProtKB-KW"/>
</dbReference>
<gene>
    <name evidence="8" type="ORF">ACJMK2_004953</name>
</gene>
<dbReference type="AlphaFoldDB" id="A0ABD3VPW1"/>
<keyword evidence="2" id="KW-0548">Nucleotidyltransferase</keyword>
<keyword evidence="5" id="KW-0378">Hydrolase</keyword>
<keyword evidence="4" id="KW-0255">Endonuclease</keyword>
<dbReference type="InterPro" id="IPR050951">
    <property type="entry name" value="Retrovirus_Pol_polyprotein"/>
</dbReference>
<dbReference type="Proteomes" id="UP001634394">
    <property type="component" value="Unassembled WGS sequence"/>
</dbReference>
<name>A0ABD3VPW1_SINWO</name>
<dbReference type="EMBL" id="JBJQND010000010">
    <property type="protein sequence ID" value="KAL3863186.1"/>
    <property type="molecule type" value="Genomic_DNA"/>
</dbReference>
<reference evidence="8 9" key="1">
    <citation type="submission" date="2024-11" db="EMBL/GenBank/DDBJ databases">
        <title>Chromosome-level genome assembly of the freshwater bivalve Anodonta woodiana.</title>
        <authorList>
            <person name="Chen X."/>
        </authorList>
    </citation>
    <scope>NUCLEOTIDE SEQUENCE [LARGE SCALE GENOMIC DNA]</scope>
    <source>
        <strain evidence="8">MN2024</strain>
        <tissue evidence="8">Gills</tissue>
    </source>
</reference>
<evidence type="ECO:0000256" key="2">
    <source>
        <dbReference type="ARBA" id="ARBA00022695"/>
    </source>
</evidence>
<evidence type="ECO:0000256" key="6">
    <source>
        <dbReference type="ARBA" id="ARBA00022918"/>
    </source>
</evidence>
<dbReference type="CDD" id="cd09274">
    <property type="entry name" value="RNase_HI_RT_Ty3"/>
    <property type="match status" value="1"/>
</dbReference>
<dbReference type="Pfam" id="PF17917">
    <property type="entry name" value="RT_RNaseH"/>
    <property type="match status" value="1"/>
</dbReference>
<evidence type="ECO:0000256" key="1">
    <source>
        <dbReference type="ARBA" id="ARBA00022679"/>
    </source>
</evidence>
<evidence type="ECO:0000313" key="8">
    <source>
        <dbReference type="EMBL" id="KAL3863186.1"/>
    </source>
</evidence>
<evidence type="ECO:0000256" key="3">
    <source>
        <dbReference type="ARBA" id="ARBA00022722"/>
    </source>
</evidence>
<dbReference type="PANTHER" id="PTHR37984">
    <property type="entry name" value="PROTEIN CBG26694"/>
    <property type="match status" value="1"/>
</dbReference>
<organism evidence="8 9">
    <name type="scientific">Sinanodonta woodiana</name>
    <name type="common">Chinese pond mussel</name>
    <name type="synonym">Anodonta woodiana</name>
    <dbReference type="NCBI Taxonomy" id="1069815"/>
    <lineage>
        <taxon>Eukaryota</taxon>
        <taxon>Metazoa</taxon>
        <taxon>Spiralia</taxon>
        <taxon>Lophotrochozoa</taxon>
        <taxon>Mollusca</taxon>
        <taxon>Bivalvia</taxon>
        <taxon>Autobranchia</taxon>
        <taxon>Heteroconchia</taxon>
        <taxon>Palaeoheterodonta</taxon>
        <taxon>Unionida</taxon>
        <taxon>Unionoidea</taxon>
        <taxon>Unionidae</taxon>
        <taxon>Unioninae</taxon>
        <taxon>Sinanodonta</taxon>
    </lineage>
</organism>
<dbReference type="GO" id="GO:0004519">
    <property type="term" value="F:endonuclease activity"/>
    <property type="evidence" value="ECO:0007669"/>
    <property type="project" value="UniProtKB-KW"/>
</dbReference>
<dbReference type="SUPFAM" id="SSF56672">
    <property type="entry name" value="DNA/RNA polymerases"/>
    <property type="match status" value="1"/>
</dbReference>
<dbReference type="InterPro" id="IPR041373">
    <property type="entry name" value="RT_RNaseH"/>
</dbReference>
<accession>A0ABD3VPW1</accession>
<keyword evidence="1" id="KW-0808">Transferase</keyword>
<keyword evidence="3" id="KW-0540">Nuclease</keyword>
<keyword evidence="9" id="KW-1185">Reference proteome</keyword>
<comment type="caution">
    <text evidence="8">The sequence shown here is derived from an EMBL/GenBank/DDBJ whole genome shotgun (WGS) entry which is preliminary data.</text>
</comment>
<evidence type="ECO:0000256" key="5">
    <source>
        <dbReference type="ARBA" id="ARBA00022801"/>
    </source>
</evidence>
<dbReference type="InterPro" id="IPR043502">
    <property type="entry name" value="DNA/RNA_pol_sf"/>
</dbReference>